<dbReference type="Gene3D" id="1.25.40.10">
    <property type="entry name" value="Tetratricopeptide repeat domain"/>
    <property type="match status" value="3"/>
</dbReference>
<dbReference type="Pfam" id="PF01535">
    <property type="entry name" value="PPR"/>
    <property type="match status" value="1"/>
</dbReference>
<accession>A0AAE1XRE3</accession>
<keyword evidence="2" id="KW-0677">Repeat</keyword>
<protein>
    <submittedName>
        <fullName evidence="4">Pentatricopeptide repeat-containing protein</fullName>
    </submittedName>
</protein>
<name>A0AAE1XRE3_9LAMI</name>
<feature type="repeat" description="PPR" evidence="3">
    <location>
        <begin position="398"/>
        <end position="432"/>
    </location>
</feature>
<dbReference type="Proteomes" id="UP001293254">
    <property type="component" value="Unassembled WGS sequence"/>
</dbReference>
<evidence type="ECO:0000256" key="3">
    <source>
        <dbReference type="PROSITE-ProRule" id="PRU00708"/>
    </source>
</evidence>
<evidence type="ECO:0000256" key="2">
    <source>
        <dbReference type="ARBA" id="ARBA00022737"/>
    </source>
</evidence>
<dbReference type="EMBL" id="JACGWO010000010">
    <property type="protein sequence ID" value="KAK4416647.1"/>
    <property type="molecule type" value="Genomic_DNA"/>
</dbReference>
<feature type="repeat" description="PPR" evidence="3">
    <location>
        <begin position="503"/>
        <end position="537"/>
    </location>
</feature>
<dbReference type="InterPro" id="IPR002885">
    <property type="entry name" value="PPR_rpt"/>
</dbReference>
<gene>
    <name evidence="4" type="ORF">Salat_2490200</name>
</gene>
<proteinExistence type="inferred from homology"/>
<organism evidence="4 5">
    <name type="scientific">Sesamum alatum</name>
    <dbReference type="NCBI Taxonomy" id="300844"/>
    <lineage>
        <taxon>Eukaryota</taxon>
        <taxon>Viridiplantae</taxon>
        <taxon>Streptophyta</taxon>
        <taxon>Embryophyta</taxon>
        <taxon>Tracheophyta</taxon>
        <taxon>Spermatophyta</taxon>
        <taxon>Magnoliopsida</taxon>
        <taxon>eudicotyledons</taxon>
        <taxon>Gunneridae</taxon>
        <taxon>Pentapetalae</taxon>
        <taxon>asterids</taxon>
        <taxon>lamiids</taxon>
        <taxon>Lamiales</taxon>
        <taxon>Pedaliaceae</taxon>
        <taxon>Sesamum</taxon>
    </lineage>
</organism>
<dbReference type="PROSITE" id="PS51375">
    <property type="entry name" value="PPR"/>
    <property type="match status" value="5"/>
</dbReference>
<feature type="repeat" description="PPR" evidence="3">
    <location>
        <begin position="433"/>
        <end position="467"/>
    </location>
</feature>
<dbReference type="InterPro" id="IPR011990">
    <property type="entry name" value="TPR-like_helical_dom_sf"/>
</dbReference>
<dbReference type="PANTHER" id="PTHR47939">
    <property type="entry name" value="MEMBRANE-ASSOCIATED SALT-INDUCIBLE PROTEIN-LIKE"/>
    <property type="match status" value="1"/>
</dbReference>
<comment type="similarity">
    <text evidence="1">Belongs to the PPR family. P subfamily.</text>
</comment>
<evidence type="ECO:0000256" key="1">
    <source>
        <dbReference type="ARBA" id="ARBA00007626"/>
    </source>
</evidence>
<reference evidence="4" key="2">
    <citation type="journal article" date="2024" name="Plant">
        <title>Genomic evolution and insights into agronomic trait innovations of Sesamum species.</title>
        <authorList>
            <person name="Miao H."/>
            <person name="Wang L."/>
            <person name="Qu L."/>
            <person name="Liu H."/>
            <person name="Sun Y."/>
            <person name="Le M."/>
            <person name="Wang Q."/>
            <person name="Wei S."/>
            <person name="Zheng Y."/>
            <person name="Lin W."/>
            <person name="Duan Y."/>
            <person name="Cao H."/>
            <person name="Xiong S."/>
            <person name="Wang X."/>
            <person name="Wei L."/>
            <person name="Li C."/>
            <person name="Ma Q."/>
            <person name="Ju M."/>
            <person name="Zhao R."/>
            <person name="Li G."/>
            <person name="Mu C."/>
            <person name="Tian Q."/>
            <person name="Mei H."/>
            <person name="Zhang T."/>
            <person name="Gao T."/>
            <person name="Zhang H."/>
        </authorList>
    </citation>
    <scope>NUCLEOTIDE SEQUENCE</scope>
    <source>
        <strain evidence="4">3651</strain>
    </source>
</reference>
<sequence length="744" mass="82649">MRRSVTEFAGVISRALLAVSNQTLPTRPWTPSLEQTLHQLGCRDSLSPILVARVIDPFLLNHHSLAFGFFNWASQQPGFSHTSATYQSVLKSLSVSRQFNSIDKLLKQVRVQKIILSPSVYRSVIGSLVAGRRTHMAFSVFCDVVSVVPEIGPEVCNVLLAVLSSQGAIKSARKVFDEMIKKGVRLSTLGFGVFIWRACRKMGLGEILILLEDARKVDCLGFDGSIIALLVVHGLGVESRVKDAICALEELRKRECKPDFMAYRIVAEKLREMRDIVDVEMVLKKKRKLGVAPRANDYRELILQLVSERLICEAKELGEVIVSGNFPIEDDVLNVLIGSVSYVDPQQAVSFLRFMLEKERMPTLLTIINLSENLCKHEKGEELVEVFQLLSMKEYFSNLESYNVMVSFLCKAGRVKEGYQVLQEMKKKGLGPDVSSYNSLLEACCREDLVRPAKRLWDEMFASGCCGNLESYKILIRKFSEVGQVEDACHLFHHMFGKGLEPDESIYKSLLQGLCQEKNLEMALHIFQKSVEQDATLANTLLSSFLLCLCKEGFLNAASKLLCELTCGVGCPKSHLTLLKYLSDIGELPLATEHIQCIADKSPALLHAIQTELAASLSSSLEPDSVLRLSREMAKLSMPTTNNSPVAHTAEVTPADARTALNTLVTLLEFSSVHYGLVELNAGGGTVHGHGADRSAVAEKELECCWVHRVPERVTVTELGRNKHNHHFLISIAEALDSSKNLNF</sequence>
<dbReference type="AlphaFoldDB" id="A0AAE1XRE3"/>
<evidence type="ECO:0000313" key="5">
    <source>
        <dbReference type="Proteomes" id="UP001293254"/>
    </source>
</evidence>
<reference evidence="4" key="1">
    <citation type="submission" date="2020-06" db="EMBL/GenBank/DDBJ databases">
        <authorList>
            <person name="Li T."/>
            <person name="Hu X."/>
            <person name="Zhang T."/>
            <person name="Song X."/>
            <person name="Zhang H."/>
            <person name="Dai N."/>
            <person name="Sheng W."/>
            <person name="Hou X."/>
            <person name="Wei L."/>
        </authorList>
    </citation>
    <scope>NUCLEOTIDE SEQUENCE</scope>
    <source>
        <strain evidence="4">3651</strain>
        <tissue evidence="4">Leaf</tissue>
    </source>
</reference>
<keyword evidence="5" id="KW-1185">Reference proteome</keyword>
<dbReference type="NCBIfam" id="TIGR00756">
    <property type="entry name" value="PPR"/>
    <property type="match status" value="4"/>
</dbReference>
<dbReference type="PANTHER" id="PTHR47939:SF13">
    <property type="entry name" value="OS03G0201400 PROTEIN"/>
    <property type="match status" value="1"/>
</dbReference>
<feature type="repeat" description="PPR" evidence="3">
    <location>
        <begin position="152"/>
        <end position="186"/>
    </location>
</feature>
<dbReference type="Pfam" id="PF13041">
    <property type="entry name" value="PPR_2"/>
    <property type="match status" value="2"/>
</dbReference>
<feature type="repeat" description="PPR" evidence="3">
    <location>
        <begin position="468"/>
        <end position="502"/>
    </location>
</feature>
<evidence type="ECO:0000313" key="4">
    <source>
        <dbReference type="EMBL" id="KAK4416647.1"/>
    </source>
</evidence>
<dbReference type="InterPro" id="IPR050667">
    <property type="entry name" value="PPR-containing_protein"/>
</dbReference>
<comment type="caution">
    <text evidence="4">The sequence shown here is derived from an EMBL/GenBank/DDBJ whole genome shotgun (WGS) entry which is preliminary data.</text>
</comment>